<dbReference type="Pfam" id="PF13565">
    <property type="entry name" value="HTH_32"/>
    <property type="match status" value="1"/>
</dbReference>
<dbReference type="Proteomes" id="UP000275436">
    <property type="component" value="Unassembled WGS sequence"/>
</dbReference>
<dbReference type="PROSITE" id="PS50994">
    <property type="entry name" value="INTEGRASE"/>
    <property type="match status" value="1"/>
</dbReference>
<feature type="domain" description="Integrase catalytic" evidence="2">
    <location>
        <begin position="112"/>
        <end position="221"/>
    </location>
</feature>
<evidence type="ECO:0000313" key="3">
    <source>
        <dbReference type="EMBL" id="RNJ42626.1"/>
    </source>
</evidence>
<dbReference type="AlphaFoldDB" id="A0A3M9X4M1"/>
<reference evidence="3 4" key="1">
    <citation type="journal article" date="2018" name="Mol. Plant Microbe Interact.">
        <title>Taxonomically Different Co-Microsymbionts of a Relict Legume, Oxytropis popoviana, Have Complementary Sets of Symbiotic Genes and Together Increase the Efficiency of Plant Nodulation.</title>
        <authorList>
            <person name="Safronova V."/>
            <person name="Belimov A."/>
            <person name="Sazanova A."/>
            <person name="Chirak E."/>
            <person name="Verkhozina A."/>
            <person name="Kuznetsova I."/>
            <person name="Andronov E."/>
            <person name="Puhalsky J."/>
            <person name="Tikhonovich I."/>
        </authorList>
    </citation>
    <scope>NUCLEOTIDE SEQUENCE [LARGE SCALE GENOMIC DNA]</scope>
    <source>
        <strain evidence="3 4">Opo-235</strain>
    </source>
</reference>
<dbReference type="GO" id="GO:0003676">
    <property type="term" value="F:nucleic acid binding"/>
    <property type="evidence" value="ECO:0007669"/>
    <property type="project" value="InterPro"/>
</dbReference>
<dbReference type="InterPro" id="IPR012337">
    <property type="entry name" value="RNaseH-like_sf"/>
</dbReference>
<evidence type="ECO:0000313" key="4">
    <source>
        <dbReference type="Proteomes" id="UP000275436"/>
    </source>
</evidence>
<gene>
    <name evidence="3" type="ORF">DNR46_28160</name>
</gene>
<comment type="caution">
    <text evidence="3">The sequence shown here is derived from an EMBL/GenBank/DDBJ whole genome shotgun (WGS) entry which is preliminary data.</text>
</comment>
<organism evidence="3 4">
    <name type="scientific">Mesorhizobium japonicum</name>
    <dbReference type="NCBI Taxonomy" id="2066070"/>
    <lineage>
        <taxon>Bacteria</taxon>
        <taxon>Pseudomonadati</taxon>
        <taxon>Pseudomonadota</taxon>
        <taxon>Alphaproteobacteria</taxon>
        <taxon>Hyphomicrobiales</taxon>
        <taxon>Phyllobacteriaceae</taxon>
        <taxon>Mesorhizobium</taxon>
    </lineage>
</organism>
<evidence type="ECO:0000256" key="1">
    <source>
        <dbReference type="SAM" id="MobiDB-lite"/>
    </source>
</evidence>
<dbReference type="EMBL" id="QKOD01000010">
    <property type="protein sequence ID" value="RNJ42626.1"/>
    <property type="molecule type" value="Genomic_DNA"/>
</dbReference>
<protein>
    <recommendedName>
        <fullName evidence="2">Integrase catalytic domain-containing protein</fullName>
    </recommendedName>
</protein>
<evidence type="ECO:0000259" key="2">
    <source>
        <dbReference type="PROSITE" id="PS50994"/>
    </source>
</evidence>
<dbReference type="InterPro" id="IPR036397">
    <property type="entry name" value="RNaseH_sf"/>
</dbReference>
<sequence>MTRPKPLASRARWANQPEPRSRRPHRVRRAQWSPALAQAVEELRGDNPMWGKRKLAWLIRREGVAVSTSTVGRILTSLMQRGLVTPVPTLRRKPGGRRFRLVGKRYARRLPKGLKPKWPGQIVQIDTVFVNLAPGKAVKHFTAYDPVAKWTVAGIAGRATADLAARFLDKVLRQMPFKVSGIQVDGGSEFMAGFEQACRQNKLDLFVPPPKRPQLTDVIDKSFLIGFAIFSCCAWVTAWRRAGSEVRALPRSLYSRF</sequence>
<dbReference type="SUPFAM" id="SSF53098">
    <property type="entry name" value="Ribonuclease H-like"/>
    <property type="match status" value="1"/>
</dbReference>
<name>A0A3M9X4M1_9HYPH</name>
<proteinExistence type="predicted"/>
<dbReference type="Gene3D" id="3.30.420.10">
    <property type="entry name" value="Ribonuclease H-like superfamily/Ribonuclease H"/>
    <property type="match status" value="1"/>
</dbReference>
<feature type="region of interest" description="Disordered" evidence="1">
    <location>
        <begin position="1"/>
        <end position="29"/>
    </location>
</feature>
<dbReference type="InterPro" id="IPR001584">
    <property type="entry name" value="Integrase_cat-core"/>
</dbReference>
<accession>A0A3M9X4M1</accession>
<dbReference type="GO" id="GO:0015074">
    <property type="term" value="P:DNA integration"/>
    <property type="evidence" value="ECO:0007669"/>
    <property type="project" value="InterPro"/>
</dbReference>
<feature type="non-terminal residue" evidence="3">
    <location>
        <position position="257"/>
    </location>
</feature>